<sequence>MTIVVMDENSINRTPMGDLKVTVLIDQTGPKYPFDQMPGLLSAYRVTADQLTELYVTQCLALGRQCSPPSIDQDVLAYVNDWLSRQRDTALAVAESMRRYRQTKLGQWGLPIGLIRPWDEELARQSLSATFSYATPAAINEMLDQGRRDWPVTEGKNVISSILKKPMSARTQQEADFIAYLAEGARQEAIKDAQKELQAIYAARDTRQQNSPLVGLIGLTDISPSGLEERQRAVEARLSDLLLNPPKASEITTAVLGDYLSKIVGQRQ</sequence>
<dbReference type="KEGG" id="sflv:IC614_00005"/>
<dbReference type="EMBL" id="CP065592">
    <property type="protein sequence ID" value="QPQ55055.1"/>
    <property type="molecule type" value="Genomic_DNA"/>
</dbReference>
<organism evidence="1 2">
    <name type="scientific">Allosphingosinicella flava</name>
    <dbReference type="NCBI Taxonomy" id="2771430"/>
    <lineage>
        <taxon>Bacteria</taxon>
        <taxon>Pseudomonadati</taxon>
        <taxon>Pseudomonadota</taxon>
        <taxon>Alphaproteobacteria</taxon>
        <taxon>Sphingomonadales</taxon>
        <taxon>Sphingomonadaceae</taxon>
        <taxon>Allosphingosinicella</taxon>
    </lineage>
</organism>
<keyword evidence="2" id="KW-1185">Reference proteome</keyword>
<gene>
    <name evidence="1" type="ORF">IC614_00005</name>
</gene>
<dbReference type="Proteomes" id="UP000594873">
    <property type="component" value="Chromosome"/>
</dbReference>
<name>A0A7T2GJL4_9SPHN</name>
<dbReference type="AlphaFoldDB" id="A0A7T2GJL4"/>
<reference evidence="1 2" key="1">
    <citation type="submission" date="2020-11" db="EMBL/GenBank/DDBJ databases">
        <title>Genome seq and assembly of Sphingosinicella sp.</title>
        <authorList>
            <person name="Chhetri G."/>
        </authorList>
    </citation>
    <scope>NUCLEOTIDE SEQUENCE [LARGE SCALE GENOMIC DNA]</scope>
    <source>
        <strain evidence="1 2">UDD2</strain>
    </source>
</reference>
<accession>A0A7T2GJL4</accession>
<evidence type="ECO:0000313" key="2">
    <source>
        <dbReference type="Proteomes" id="UP000594873"/>
    </source>
</evidence>
<proteinExistence type="predicted"/>
<evidence type="ECO:0000313" key="1">
    <source>
        <dbReference type="EMBL" id="QPQ55055.1"/>
    </source>
</evidence>
<protein>
    <submittedName>
        <fullName evidence="1">Uncharacterized protein</fullName>
    </submittedName>
</protein>